<sequence length="101" mass="11555">MGMIIYPKDGKFRENDVKALIGSELDDQHWQLRVSMSGGAYLSSEWKAVGLESVLFRFETFCMGNDYVGPNAANDLHFVQRITNALNENWSKKNRGYIDTF</sequence>
<evidence type="ECO:0000313" key="2">
    <source>
        <dbReference type="Proteomes" id="UP000186268"/>
    </source>
</evidence>
<evidence type="ECO:0000313" key="1">
    <source>
        <dbReference type="EMBL" id="OKP00634.1"/>
    </source>
</evidence>
<dbReference type="AlphaFoldDB" id="A0A1Q5TK89"/>
<gene>
    <name evidence="1" type="ORF">Xedl_03223</name>
</gene>
<keyword evidence="2" id="KW-1185">Reference proteome</keyword>
<reference evidence="1 2" key="1">
    <citation type="submission" date="2016-09" db="EMBL/GenBank/DDBJ databases">
        <title>Xenorhabdus thuongxuanensis sp. nov. and Xenorhabdus eapokensis sp. nov., isolated from Steinernema species.</title>
        <authorList>
            <person name="Kaempfer P."/>
            <person name="Tobias N.J."/>
            <person name="Phan Ke L."/>
            <person name="Bode H.B."/>
            <person name="Glaeser S.P."/>
        </authorList>
    </citation>
    <scope>NUCLEOTIDE SEQUENCE [LARGE SCALE GENOMIC DNA]</scope>
    <source>
        <strain evidence="1 2">DL20</strain>
    </source>
</reference>
<proteinExistence type="predicted"/>
<dbReference type="Proteomes" id="UP000186268">
    <property type="component" value="Unassembled WGS sequence"/>
</dbReference>
<name>A0A1Q5TK89_9GAMM</name>
<comment type="caution">
    <text evidence="1">The sequence shown here is derived from an EMBL/GenBank/DDBJ whole genome shotgun (WGS) entry which is preliminary data.</text>
</comment>
<dbReference type="RefSeq" id="WP_074024794.1">
    <property type="nucleotide sequence ID" value="NZ_CAWNAG010000139.1"/>
</dbReference>
<protein>
    <submittedName>
        <fullName evidence="1">Uncharacterized protein</fullName>
    </submittedName>
</protein>
<dbReference type="EMBL" id="MKGQ01000032">
    <property type="protein sequence ID" value="OKP00634.1"/>
    <property type="molecule type" value="Genomic_DNA"/>
</dbReference>
<accession>A0A1Q5TK89</accession>
<organism evidence="1 2">
    <name type="scientific">Xenorhabdus eapokensis</name>
    <dbReference type="NCBI Taxonomy" id="1873482"/>
    <lineage>
        <taxon>Bacteria</taxon>
        <taxon>Pseudomonadati</taxon>
        <taxon>Pseudomonadota</taxon>
        <taxon>Gammaproteobacteria</taxon>
        <taxon>Enterobacterales</taxon>
        <taxon>Morganellaceae</taxon>
        <taxon>Xenorhabdus</taxon>
    </lineage>
</organism>